<dbReference type="Gene3D" id="2.150.10.10">
    <property type="entry name" value="Serralysin-like metalloprotease, C-terminal"/>
    <property type="match status" value="1"/>
</dbReference>
<proteinExistence type="predicted"/>
<dbReference type="InterPro" id="IPR011049">
    <property type="entry name" value="Serralysin-like_metalloprot_C"/>
</dbReference>
<feature type="non-terminal residue" evidence="2">
    <location>
        <position position="1"/>
    </location>
</feature>
<dbReference type="Pfam" id="PF00353">
    <property type="entry name" value="HemolysinCabind"/>
    <property type="match status" value="2"/>
</dbReference>
<evidence type="ECO:0000256" key="1">
    <source>
        <dbReference type="SAM" id="MobiDB-lite"/>
    </source>
</evidence>
<comment type="caution">
    <text evidence="2">The sequence shown here is derived from an EMBL/GenBank/DDBJ whole genome shotgun (WGS) entry which is preliminary data.</text>
</comment>
<feature type="non-terminal residue" evidence="2">
    <location>
        <position position="360"/>
    </location>
</feature>
<accession>A0A0F8Z1B5</accession>
<dbReference type="EMBL" id="LAZR01063070">
    <property type="protein sequence ID" value="KKK60239.1"/>
    <property type="molecule type" value="Genomic_DNA"/>
</dbReference>
<dbReference type="SUPFAM" id="SSF51120">
    <property type="entry name" value="beta-Roll"/>
    <property type="match status" value="1"/>
</dbReference>
<feature type="region of interest" description="Disordered" evidence="1">
    <location>
        <begin position="1"/>
        <end position="29"/>
    </location>
</feature>
<gene>
    <name evidence="2" type="ORF">LCGC14_3026350</name>
</gene>
<dbReference type="AlphaFoldDB" id="A0A0F8Z1B5"/>
<evidence type="ECO:0008006" key="3">
    <source>
        <dbReference type="Google" id="ProtNLM"/>
    </source>
</evidence>
<name>A0A0F8Z1B5_9ZZZZ</name>
<dbReference type="InterPro" id="IPR001343">
    <property type="entry name" value="Hemolysn_Ca-bd"/>
</dbReference>
<sequence length="360" mass="39243">ARNNYVPGSEPDPLADPDSPDDPLPPLEGEDEFIALDERHARDSDVIAGDNANIIRIVGFDADSSDGIPAVDVMDVDPEQLYLSFNYDNYGVERIIVRGVELVDYTEGGPDFRPDLFSQEDPADPDFRDEFDLWARYDIGGHDEVHGGSGDDFIYLMGGHDRAFGDAEDDDIIGGWGNDWVSGGTGQDAVIGDDGRIFTSRNTAGDITDFSEPLYAINFLLAEDPEPRRPQIIHGNVISEFVYTPGRVQMAILNVNHALDKTVDITPYNLTPNADGGDDPLFDANVSDDIIFGGLDDDFLHGASGDDAIGGGEALEESYAPRFDGNGELVGIVRTDFTRPWNPGDVLRFGDDTDPWNAPK</sequence>
<protein>
    <recommendedName>
        <fullName evidence="3">Peptidase M10 serralysin C-terminal domain-containing protein</fullName>
    </recommendedName>
</protein>
<dbReference type="GO" id="GO:0005509">
    <property type="term" value="F:calcium ion binding"/>
    <property type="evidence" value="ECO:0007669"/>
    <property type="project" value="InterPro"/>
</dbReference>
<reference evidence="2" key="1">
    <citation type="journal article" date="2015" name="Nature">
        <title>Complex archaea that bridge the gap between prokaryotes and eukaryotes.</title>
        <authorList>
            <person name="Spang A."/>
            <person name="Saw J.H."/>
            <person name="Jorgensen S.L."/>
            <person name="Zaremba-Niedzwiedzka K."/>
            <person name="Martijn J."/>
            <person name="Lind A.E."/>
            <person name="van Eijk R."/>
            <person name="Schleper C."/>
            <person name="Guy L."/>
            <person name="Ettema T.J."/>
        </authorList>
    </citation>
    <scope>NUCLEOTIDE SEQUENCE</scope>
</reference>
<evidence type="ECO:0000313" key="2">
    <source>
        <dbReference type="EMBL" id="KKK60239.1"/>
    </source>
</evidence>
<organism evidence="2">
    <name type="scientific">marine sediment metagenome</name>
    <dbReference type="NCBI Taxonomy" id="412755"/>
    <lineage>
        <taxon>unclassified sequences</taxon>
        <taxon>metagenomes</taxon>
        <taxon>ecological metagenomes</taxon>
    </lineage>
</organism>